<proteinExistence type="predicted"/>
<dbReference type="EMBL" id="JADJOT010000009">
    <property type="protein sequence ID" value="MBK7954318.1"/>
    <property type="molecule type" value="Genomic_DNA"/>
</dbReference>
<protein>
    <submittedName>
        <fullName evidence="1">Uncharacterized protein</fullName>
    </submittedName>
</protein>
<gene>
    <name evidence="1" type="ORF">IPK02_10365</name>
</gene>
<comment type="caution">
    <text evidence="1">The sequence shown here is derived from an EMBL/GenBank/DDBJ whole genome shotgun (WGS) entry which is preliminary data.</text>
</comment>
<name>A0A935TBD1_9PROT</name>
<dbReference type="AlphaFoldDB" id="A0A935TBD1"/>
<organism evidence="1 2">
    <name type="scientific">Candidatus Accumulibacter affinis</name>
    <dbReference type="NCBI Taxonomy" id="2954384"/>
    <lineage>
        <taxon>Bacteria</taxon>
        <taxon>Pseudomonadati</taxon>
        <taxon>Pseudomonadota</taxon>
        <taxon>Betaproteobacteria</taxon>
        <taxon>Candidatus Accumulibacter</taxon>
    </lineage>
</organism>
<reference evidence="1 2" key="1">
    <citation type="submission" date="2020-10" db="EMBL/GenBank/DDBJ databases">
        <title>Connecting structure to function with the recovery of over 1000 high-quality activated sludge metagenome-assembled genomes encoding full-length rRNA genes using long-read sequencing.</title>
        <authorList>
            <person name="Singleton C.M."/>
            <person name="Petriglieri F."/>
            <person name="Kristensen J.M."/>
            <person name="Kirkegaard R.H."/>
            <person name="Michaelsen T.Y."/>
            <person name="Andersen M.H."/>
            <person name="Karst S.M."/>
            <person name="Dueholm M.S."/>
            <person name="Nielsen P.H."/>
            <person name="Albertsen M."/>
        </authorList>
    </citation>
    <scope>NUCLEOTIDE SEQUENCE [LARGE SCALE GENOMIC DNA]</scope>
    <source>
        <strain evidence="1">Fred_18-Q3-R57-64_BAT3C.720</strain>
    </source>
</reference>
<dbReference type="Proteomes" id="UP000706151">
    <property type="component" value="Unassembled WGS sequence"/>
</dbReference>
<evidence type="ECO:0000313" key="2">
    <source>
        <dbReference type="Proteomes" id="UP000706151"/>
    </source>
</evidence>
<accession>A0A935TBD1</accession>
<evidence type="ECO:0000313" key="1">
    <source>
        <dbReference type="EMBL" id="MBK7954318.1"/>
    </source>
</evidence>
<sequence>MLAVILLVAIGGGILVHKLVEKPLLAKCRRWLRIGEAGRLQPLAITR</sequence>